<dbReference type="Proteomes" id="UP000217083">
    <property type="component" value="Unassembled WGS sequence"/>
</dbReference>
<reference evidence="1 2" key="2">
    <citation type="submission" date="2017-09" db="EMBL/GenBank/DDBJ databases">
        <title>Bacillus patelloidae sp. nov., isolated from the intestinal tract of a marine limpet.</title>
        <authorList>
            <person name="Liu R."/>
            <person name="Dong C."/>
            <person name="Shao Z."/>
        </authorList>
    </citation>
    <scope>NUCLEOTIDE SEQUENCE [LARGE SCALE GENOMIC DNA]</scope>
    <source>
        <strain evidence="1 2">SA5d-4</strain>
    </source>
</reference>
<proteinExistence type="predicted"/>
<organism evidence="1 2">
    <name type="scientific">Lottiidibacillus patelloidae</name>
    <dbReference type="NCBI Taxonomy" id="2670334"/>
    <lineage>
        <taxon>Bacteria</taxon>
        <taxon>Bacillati</taxon>
        <taxon>Bacillota</taxon>
        <taxon>Bacilli</taxon>
        <taxon>Bacillales</taxon>
        <taxon>Bacillaceae</taxon>
        <taxon>Lottiidibacillus</taxon>
    </lineage>
</organism>
<name>A0A263BSW3_9BACI</name>
<keyword evidence="2" id="KW-1185">Reference proteome</keyword>
<sequence length="153" mass="17070">MKKTLVIILLLIVGILASGCSNETIGQETDESLSIRERIEAELLAFYQTAAYARSSEVNKETLIEKLEAHHAAFRKLEVEYANENKNDPFSDNVVIFLMSINERINGLTSFIIHYGIEGTGSFSLEKQFSDSSIDVFDTILETGIAPSHNKIK</sequence>
<dbReference type="AlphaFoldDB" id="A0A263BSW3"/>
<comment type="caution">
    <text evidence="1">The sequence shown here is derived from an EMBL/GenBank/DDBJ whole genome shotgun (WGS) entry which is preliminary data.</text>
</comment>
<dbReference type="PROSITE" id="PS51257">
    <property type="entry name" value="PROKAR_LIPOPROTEIN"/>
    <property type="match status" value="1"/>
</dbReference>
<evidence type="ECO:0000313" key="2">
    <source>
        <dbReference type="Proteomes" id="UP000217083"/>
    </source>
</evidence>
<protein>
    <submittedName>
        <fullName evidence="1">Uncharacterized protein</fullName>
    </submittedName>
</protein>
<dbReference type="RefSeq" id="WP_094925205.1">
    <property type="nucleotide sequence ID" value="NZ_NPIA01000005.1"/>
</dbReference>
<evidence type="ECO:0000313" key="1">
    <source>
        <dbReference type="EMBL" id="OZM56789.1"/>
    </source>
</evidence>
<dbReference type="EMBL" id="NPIA01000005">
    <property type="protein sequence ID" value="OZM56789.1"/>
    <property type="molecule type" value="Genomic_DNA"/>
</dbReference>
<gene>
    <name evidence="1" type="ORF">CIB95_11265</name>
</gene>
<accession>A0A263BSW3</accession>
<reference evidence="2" key="1">
    <citation type="submission" date="2017-08" db="EMBL/GenBank/DDBJ databases">
        <authorList>
            <person name="Huang Z."/>
        </authorList>
    </citation>
    <scope>NUCLEOTIDE SEQUENCE [LARGE SCALE GENOMIC DNA]</scope>
    <source>
        <strain evidence="2">SA5d-4</strain>
    </source>
</reference>